<dbReference type="KEGG" id="amur:ADH66_02155"/>
<feature type="region of interest" description="Disordered" evidence="3">
    <location>
        <begin position="70"/>
        <end position="95"/>
    </location>
</feature>
<reference evidence="6" key="2">
    <citation type="submission" date="2017-05" db="EMBL/GenBank/DDBJ databases">
        <title>Improved OligoMM genomes.</title>
        <authorList>
            <person name="Garzetti D."/>
        </authorList>
    </citation>
    <scope>NUCLEOTIDE SEQUENCE [LARGE SCALE GENOMIC DNA]</scope>
    <source>
        <strain evidence="6">KB18</strain>
    </source>
</reference>
<name>A0A1Z2XMA2_9FIRM</name>
<proteinExistence type="predicted"/>
<dbReference type="EMBL" id="CP021422">
    <property type="protein sequence ID" value="ASB39564.1"/>
    <property type="molecule type" value="Genomic_DNA"/>
</dbReference>
<sequence>MKVIYFDCNMGAAGDMLSGALLELLPEEERPKFIEELNALGLPGVEFTAVPSVKCGITGTHMKVTVNGQTEGEKHHHHHEHHHEHSNEHEHHHSGMHDIEHLVKGHLNVPEKVKSDILEVYGLIARAESHAHGVPVTEIHFHEVGTMDAVADVTAVCLLMDRLAPERVIVSPVHVGSGQVRCAHGILPVPAPATAHILTGVPIYGGKIKGELCTPTGAALLRHFADSFGDMPVMTLLRVGYGMGTKDFEAANLVRAMLGEA</sequence>
<keyword evidence="2" id="KW-0456">Lyase</keyword>
<gene>
    <name evidence="4" type="ORF">ADH66_02155</name>
    <name evidence="5" type="ORF">I5Q82_12195</name>
</gene>
<evidence type="ECO:0000313" key="4">
    <source>
        <dbReference type="EMBL" id="ASB39564.1"/>
    </source>
</evidence>
<dbReference type="Proteomes" id="UP000596035">
    <property type="component" value="Chromosome"/>
</dbReference>
<evidence type="ECO:0000313" key="6">
    <source>
        <dbReference type="Proteomes" id="UP000196710"/>
    </source>
</evidence>
<accession>A0A1Z2XMA2</accession>
<dbReference type="EMBL" id="CP065321">
    <property type="protein sequence ID" value="QQR28855.1"/>
    <property type="molecule type" value="Genomic_DNA"/>
</dbReference>
<dbReference type="AlphaFoldDB" id="A0A1Z2XMA2"/>
<organism evidence="5 7">
    <name type="scientific">Acutalibacter muris</name>
    <dbReference type="NCBI Taxonomy" id="1796620"/>
    <lineage>
        <taxon>Bacteria</taxon>
        <taxon>Bacillati</taxon>
        <taxon>Bacillota</taxon>
        <taxon>Clostridia</taxon>
        <taxon>Eubacteriales</taxon>
        <taxon>Acutalibacteraceae</taxon>
        <taxon>Acutalibacter</taxon>
    </lineage>
</organism>
<evidence type="ECO:0000313" key="5">
    <source>
        <dbReference type="EMBL" id="QQR28855.1"/>
    </source>
</evidence>
<keyword evidence="1" id="KW-0533">Nickel</keyword>
<evidence type="ECO:0000256" key="3">
    <source>
        <dbReference type="SAM" id="MobiDB-lite"/>
    </source>
</evidence>
<reference evidence="4" key="1">
    <citation type="journal article" date="2017" name="Genome Announc.">
        <title>High-Quality Whole-Genome Sequences of the Oligo-Mouse-Microbiota Bacterial Community.</title>
        <authorList>
            <person name="Garzetti D."/>
            <person name="Brugiroux S."/>
            <person name="Bunk B."/>
            <person name="Pukall R."/>
            <person name="McCoy K.D."/>
            <person name="Macpherson A.J."/>
            <person name="Stecher B."/>
        </authorList>
    </citation>
    <scope>NUCLEOTIDE SEQUENCE</scope>
    <source>
        <strain evidence="4">KB18</strain>
    </source>
</reference>
<dbReference type="RefSeq" id="WP_066536271.1">
    <property type="nucleotide sequence ID" value="NZ_CP021422.1"/>
</dbReference>
<reference evidence="5 7" key="3">
    <citation type="submission" date="2020-11" db="EMBL/GenBank/DDBJ databases">
        <title>Closed and high quality bacterial genomes of the OMM12 community.</title>
        <authorList>
            <person name="Marbouty M."/>
            <person name="Lamy-Besnier Q."/>
            <person name="Debarbieux L."/>
            <person name="Koszul R."/>
        </authorList>
    </citation>
    <scope>NUCLEOTIDE SEQUENCE [LARGE SCALE GENOMIC DNA]</scope>
    <source>
        <strain evidence="5 7">KB18</strain>
    </source>
</reference>
<evidence type="ECO:0000256" key="2">
    <source>
        <dbReference type="ARBA" id="ARBA00023239"/>
    </source>
</evidence>
<dbReference type="PANTHER" id="PTHR36566">
    <property type="entry name" value="NICKEL INSERTION PROTEIN-RELATED"/>
    <property type="match status" value="1"/>
</dbReference>
<dbReference type="Proteomes" id="UP000196710">
    <property type="component" value="Chromosome"/>
</dbReference>
<dbReference type="PANTHER" id="PTHR36566:SF1">
    <property type="entry name" value="PYRIDINIUM-3,5-BISTHIOCARBOXYLIC ACID MONONUCLEOTIDE NICKEL INSERTION PROTEIN"/>
    <property type="match status" value="1"/>
</dbReference>
<evidence type="ECO:0000313" key="7">
    <source>
        <dbReference type="Proteomes" id="UP000596035"/>
    </source>
</evidence>
<dbReference type="Pfam" id="PF01969">
    <property type="entry name" value="Ni_insertion"/>
    <property type="match status" value="1"/>
</dbReference>
<dbReference type="InterPro" id="IPR002822">
    <property type="entry name" value="Ni_insertion"/>
</dbReference>
<keyword evidence="6" id="KW-1185">Reference proteome</keyword>
<dbReference type="GO" id="GO:0016829">
    <property type="term" value="F:lyase activity"/>
    <property type="evidence" value="ECO:0007669"/>
    <property type="project" value="UniProtKB-KW"/>
</dbReference>
<protein>
    <submittedName>
        <fullName evidence="5">LarC family nickel insertion protein</fullName>
    </submittedName>
</protein>
<feature type="compositionally biased region" description="Basic and acidic residues" evidence="3">
    <location>
        <begin position="83"/>
        <end position="95"/>
    </location>
</feature>
<evidence type="ECO:0000256" key="1">
    <source>
        <dbReference type="ARBA" id="ARBA00022596"/>
    </source>
</evidence>